<keyword evidence="5" id="KW-0804">Transcription</keyword>
<reference evidence="9 10" key="1">
    <citation type="submission" date="2021-01" db="EMBL/GenBank/DDBJ databases">
        <title>Belnapia mucosa sp. nov. and Belnapia arida sp. nov., isolated from the Tabernas Desert (Almeria, Spain).</title>
        <authorList>
            <person name="Molina-Menor E."/>
            <person name="Vidal-Verdu A."/>
            <person name="Calonge A."/>
            <person name="Satari L."/>
            <person name="Pereto J."/>
            <person name="Porcar M."/>
        </authorList>
    </citation>
    <scope>NUCLEOTIDE SEQUENCE [LARGE SCALE GENOMIC DNA]</scope>
    <source>
        <strain evidence="9 10">T18</strain>
    </source>
</reference>
<keyword evidence="1" id="KW-0547">Nucleotide-binding</keyword>
<dbReference type="SUPFAM" id="SSF46689">
    <property type="entry name" value="Homeodomain-like"/>
    <property type="match status" value="1"/>
</dbReference>
<dbReference type="SUPFAM" id="SSF52172">
    <property type="entry name" value="CheY-like"/>
    <property type="match status" value="1"/>
</dbReference>
<dbReference type="Pfam" id="PF02954">
    <property type="entry name" value="HTH_8"/>
    <property type="match status" value="1"/>
</dbReference>
<dbReference type="PROSITE" id="PS50110">
    <property type="entry name" value="RESPONSE_REGULATORY"/>
    <property type="match status" value="1"/>
</dbReference>
<evidence type="ECO:0000259" key="8">
    <source>
        <dbReference type="PROSITE" id="PS50110"/>
    </source>
</evidence>
<evidence type="ECO:0000256" key="4">
    <source>
        <dbReference type="ARBA" id="ARBA00023015"/>
    </source>
</evidence>
<dbReference type="Pfam" id="PF25601">
    <property type="entry name" value="AAA_lid_14"/>
    <property type="match status" value="1"/>
</dbReference>
<organism evidence="9 10">
    <name type="scientific">Belnapia arida</name>
    <dbReference type="NCBI Taxonomy" id="2804533"/>
    <lineage>
        <taxon>Bacteria</taxon>
        <taxon>Pseudomonadati</taxon>
        <taxon>Pseudomonadota</taxon>
        <taxon>Alphaproteobacteria</taxon>
        <taxon>Acetobacterales</taxon>
        <taxon>Roseomonadaceae</taxon>
        <taxon>Belnapia</taxon>
    </lineage>
</organism>
<dbReference type="SMART" id="SM00448">
    <property type="entry name" value="REC"/>
    <property type="match status" value="1"/>
</dbReference>
<evidence type="ECO:0000256" key="1">
    <source>
        <dbReference type="ARBA" id="ARBA00022741"/>
    </source>
</evidence>
<keyword evidence="2" id="KW-0067">ATP-binding</keyword>
<keyword evidence="4" id="KW-0805">Transcription regulation</keyword>
<evidence type="ECO:0000313" key="10">
    <source>
        <dbReference type="Proteomes" id="UP000660885"/>
    </source>
</evidence>
<keyword evidence="6" id="KW-0597">Phosphoprotein</keyword>
<dbReference type="Proteomes" id="UP000660885">
    <property type="component" value="Unassembled WGS sequence"/>
</dbReference>
<dbReference type="RefSeq" id="WP_202833995.1">
    <property type="nucleotide sequence ID" value="NZ_JAETWB010000017.1"/>
</dbReference>
<evidence type="ECO:0000313" key="9">
    <source>
        <dbReference type="EMBL" id="MBL6080764.1"/>
    </source>
</evidence>
<keyword evidence="3" id="KW-0902">Two-component regulatory system</keyword>
<dbReference type="Gene3D" id="3.40.50.300">
    <property type="entry name" value="P-loop containing nucleotide triphosphate hydrolases"/>
    <property type="match status" value="1"/>
</dbReference>
<dbReference type="PROSITE" id="PS50045">
    <property type="entry name" value="SIGMA54_INTERACT_4"/>
    <property type="match status" value="1"/>
</dbReference>
<dbReference type="SUPFAM" id="SSF52540">
    <property type="entry name" value="P-loop containing nucleoside triphosphate hydrolases"/>
    <property type="match status" value="1"/>
</dbReference>
<evidence type="ECO:0000256" key="5">
    <source>
        <dbReference type="ARBA" id="ARBA00023163"/>
    </source>
</evidence>
<feature type="domain" description="Sigma-54 factor interaction" evidence="7">
    <location>
        <begin position="132"/>
        <end position="361"/>
    </location>
</feature>
<dbReference type="PRINTS" id="PR01590">
    <property type="entry name" value="HTHFIS"/>
</dbReference>
<evidence type="ECO:0000256" key="2">
    <source>
        <dbReference type="ARBA" id="ARBA00022840"/>
    </source>
</evidence>
<dbReference type="Pfam" id="PF00072">
    <property type="entry name" value="Response_reg"/>
    <property type="match status" value="1"/>
</dbReference>
<dbReference type="CDD" id="cd00009">
    <property type="entry name" value="AAA"/>
    <property type="match status" value="1"/>
</dbReference>
<dbReference type="Gene3D" id="1.10.8.60">
    <property type="match status" value="1"/>
</dbReference>
<dbReference type="InterPro" id="IPR058031">
    <property type="entry name" value="AAA_lid_NorR"/>
</dbReference>
<dbReference type="Pfam" id="PF00158">
    <property type="entry name" value="Sigma54_activat"/>
    <property type="match status" value="1"/>
</dbReference>
<evidence type="ECO:0000259" key="7">
    <source>
        <dbReference type="PROSITE" id="PS50045"/>
    </source>
</evidence>
<dbReference type="InterPro" id="IPR001789">
    <property type="entry name" value="Sig_transdc_resp-reg_receiver"/>
</dbReference>
<comment type="caution">
    <text evidence="9">The sequence shown here is derived from an EMBL/GenBank/DDBJ whole genome shotgun (WGS) entry which is preliminary data.</text>
</comment>
<dbReference type="SMART" id="SM00382">
    <property type="entry name" value="AAA"/>
    <property type="match status" value="1"/>
</dbReference>
<dbReference type="InterPro" id="IPR002078">
    <property type="entry name" value="Sigma_54_int"/>
</dbReference>
<gene>
    <name evidence="9" type="ORF">JMJ56_22365</name>
</gene>
<dbReference type="InterPro" id="IPR002197">
    <property type="entry name" value="HTH_Fis"/>
</dbReference>
<evidence type="ECO:0000256" key="3">
    <source>
        <dbReference type="ARBA" id="ARBA00023012"/>
    </source>
</evidence>
<sequence>MPSERGRILLVEDDAVMGGTLAQRLRLEGYSVEWAHGAVEAAAALARRVPDLLLSDLRLPDGSGEELFLAYRERLAGTPALLMTAYAGIDQAIRLLKAGADDFLVKPVETADLLGRIEALLARKLVAPEDAVLGPSAAIRRVEAVLRRAASSDSTSLLLGETGTGKEVAARLLHALSPRARLPFVAVNCAAIPADLLESEVFGHERGAFTGATSRREGYAERAGGGTLFLDEVAELPPQLQAKLLRLLEAREFTRVGGNAVLPFKARTIAATNVDLDARVRDGRFREDLLYRLDVIRVEIPPLRARPEDVVHLARHFLESASGRSPRPLRGFDEQAVKAMETHAWPGNARELRNRVDRAVALADDPWIGAADLFPDRRGATATEDAAATLAEVLVAAERRAVASALEVTGWDVGAAAARLGVGRSTLFEKVRRLGLARPVETSGSPASGTG</sequence>
<dbReference type="PANTHER" id="PTHR32071">
    <property type="entry name" value="TRANSCRIPTIONAL REGULATORY PROTEIN"/>
    <property type="match status" value="1"/>
</dbReference>
<dbReference type="Gene3D" id="1.10.10.60">
    <property type="entry name" value="Homeodomain-like"/>
    <property type="match status" value="1"/>
</dbReference>
<dbReference type="InterPro" id="IPR011006">
    <property type="entry name" value="CheY-like_superfamily"/>
</dbReference>
<dbReference type="InterPro" id="IPR009057">
    <property type="entry name" value="Homeodomain-like_sf"/>
</dbReference>
<accession>A0ABS1U7X4</accession>
<dbReference type="InterPro" id="IPR003593">
    <property type="entry name" value="AAA+_ATPase"/>
</dbReference>
<dbReference type="InterPro" id="IPR027417">
    <property type="entry name" value="P-loop_NTPase"/>
</dbReference>
<dbReference type="Gene3D" id="3.40.50.2300">
    <property type="match status" value="1"/>
</dbReference>
<dbReference type="EMBL" id="JAETWB010000017">
    <property type="protein sequence ID" value="MBL6080764.1"/>
    <property type="molecule type" value="Genomic_DNA"/>
</dbReference>
<keyword evidence="10" id="KW-1185">Reference proteome</keyword>
<feature type="modified residue" description="4-aspartylphosphate" evidence="6">
    <location>
        <position position="56"/>
    </location>
</feature>
<evidence type="ECO:0000256" key="6">
    <source>
        <dbReference type="PROSITE-ProRule" id="PRU00169"/>
    </source>
</evidence>
<feature type="domain" description="Response regulatory" evidence="8">
    <location>
        <begin position="7"/>
        <end position="121"/>
    </location>
</feature>
<protein>
    <submittedName>
        <fullName evidence="9">Sigma-54-dependent Fis family transcriptional regulator</fullName>
    </submittedName>
</protein>
<name>A0ABS1U7X4_9PROT</name>
<proteinExistence type="predicted"/>